<dbReference type="Proteomes" id="UP000028488">
    <property type="component" value="Plasmid pPDG3"/>
</dbReference>
<proteinExistence type="predicted"/>
<evidence type="ECO:0000256" key="6">
    <source>
        <dbReference type="SAM" id="Phobius"/>
    </source>
</evidence>
<keyword evidence="3 6" id="KW-0812">Transmembrane</keyword>
<dbReference type="Pfam" id="PF09678">
    <property type="entry name" value="Caa3_CtaG"/>
    <property type="match status" value="1"/>
</dbReference>
<gene>
    <name evidence="7" type="ORF">EP51_45120</name>
</gene>
<evidence type="ECO:0000256" key="2">
    <source>
        <dbReference type="ARBA" id="ARBA00022475"/>
    </source>
</evidence>
<feature type="transmembrane region" description="Helical" evidence="6">
    <location>
        <begin position="214"/>
        <end position="235"/>
    </location>
</feature>
<keyword evidence="7" id="KW-0614">Plasmid</keyword>
<feature type="transmembrane region" description="Helical" evidence="6">
    <location>
        <begin position="28"/>
        <end position="46"/>
    </location>
</feature>
<dbReference type="EMBL" id="CP008950">
    <property type="protein sequence ID" value="AII11226.1"/>
    <property type="molecule type" value="Genomic_DNA"/>
</dbReference>
<sequence>MVIAMEWVDLPEAPPSFGAMLSWNPQPLPILPMIGLALAAWYCWGVRRVRAGGRRWHWSRTASFLGGCLLLILVTGLGIEGYGFELFSVWMFQHLTLSMAVPPLLVLGCPGILLLRSTPHSGWGKPVLRAALGSLRSRSARILLNPGVTIPLFLFSYYGIYLSPVFDLVASSWAGHTALELVFLATGVLFIVPVLSSGPLPVKQSYLGRCFDLFVEMPLHVFIGVILMMATSPLLSTFTDPPAAWGVDLMGDQQLAGGLAWSYGEPVALIVVVIFAMRWNRDEGRANAVADKRTTREGDGELDSYNEFLKSLPRH</sequence>
<feature type="transmembrane region" description="Helical" evidence="6">
    <location>
        <begin position="181"/>
        <end position="202"/>
    </location>
</feature>
<name>A0A076EZK7_RHOOP</name>
<keyword evidence="4 6" id="KW-1133">Transmembrane helix</keyword>
<reference evidence="7 8" key="1">
    <citation type="submission" date="2014-07" db="EMBL/GenBank/DDBJ databases">
        <title>Genome Sequence of Rhodococcus opacus Strain R7, a Biodegrader of Mono- and Polycyclic Aromatic Hydrocarbons.</title>
        <authorList>
            <person name="Di Gennaro P."/>
            <person name="Zampolli J."/>
            <person name="Presti I."/>
            <person name="Cappelletti M."/>
            <person name="D'Ursi P."/>
            <person name="Orro A."/>
            <person name="Mezzelani A."/>
            <person name="Milanesi L."/>
        </authorList>
    </citation>
    <scope>NUCLEOTIDE SEQUENCE [LARGE SCALE GENOMIC DNA]</scope>
    <source>
        <strain evidence="7 8">R7</strain>
        <plasmid evidence="7">pPDG3</plasmid>
    </source>
</reference>
<dbReference type="GO" id="GO:0005886">
    <property type="term" value="C:plasma membrane"/>
    <property type="evidence" value="ECO:0007669"/>
    <property type="project" value="UniProtKB-SubCell"/>
</dbReference>
<keyword evidence="2" id="KW-1003">Cell membrane</keyword>
<geneLocation type="plasmid" evidence="7 8">
    <name>pPDG3</name>
</geneLocation>
<feature type="transmembrane region" description="Helical" evidence="6">
    <location>
        <begin position="142"/>
        <end position="161"/>
    </location>
</feature>
<protein>
    <submittedName>
        <fullName evidence="7">Membrane protein</fullName>
    </submittedName>
</protein>
<evidence type="ECO:0000313" key="8">
    <source>
        <dbReference type="Proteomes" id="UP000028488"/>
    </source>
</evidence>
<evidence type="ECO:0000256" key="5">
    <source>
        <dbReference type="ARBA" id="ARBA00023136"/>
    </source>
</evidence>
<evidence type="ECO:0000256" key="1">
    <source>
        <dbReference type="ARBA" id="ARBA00004651"/>
    </source>
</evidence>
<keyword evidence="5 6" id="KW-0472">Membrane</keyword>
<organism evidence="7 8">
    <name type="scientific">Rhodococcus opacus</name>
    <name type="common">Nocardia opaca</name>
    <dbReference type="NCBI Taxonomy" id="37919"/>
    <lineage>
        <taxon>Bacteria</taxon>
        <taxon>Bacillati</taxon>
        <taxon>Actinomycetota</taxon>
        <taxon>Actinomycetes</taxon>
        <taxon>Mycobacteriales</taxon>
        <taxon>Nocardiaceae</taxon>
        <taxon>Rhodococcus</taxon>
    </lineage>
</organism>
<evidence type="ECO:0000313" key="7">
    <source>
        <dbReference type="EMBL" id="AII11226.1"/>
    </source>
</evidence>
<dbReference type="AlphaFoldDB" id="A0A076EZK7"/>
<feature type="transmembrane region" description="Helical" evidence="6">
    <location>
        <begin position="255"/>
        <end position="277"/>
    </location>
</feature>
<evidence type="ECO:0000256" key="3">
    <source>
        <dbReference type="ARBA" id="ARBA00022692"/>
    </source>
</evidence>
<feature type="transmembrane region" description="Helical" evidence="6">
    <location>
        <begin position="58"/>
        <end position="79"/>
    </location>
</feature>
<accession>A0A076EZK7</accession>
<dbReference type="InterPro" id="IPR019108">
    <property type="entry name" value="Caa3_assmbl_CtaG-rel"/>
</dbReference>
<evidence type="ECO:0000256" key="4">
    <source>
        <dbReference type="ARBA" id="ARBA00022989"/>
    </source>
</evidence>
<feature type="transmembrane region" description="Helical" evidence="6">
    <location>
        <begin position="91"/>
        <end position="115"/>
    </location>
</feature>
<dbReference type="RefSeq" id="WP_128643934.1">
    <property type="nucleotide sequence ID" value="NZ_CP008950.1"/>
</dbReference>
<comment type="subcellular location">
    <subcellularLocation>
        <location evidence="1">Cell membrane</location>
        <topology evidence="1">Multi-pass membrane protein</topology>
    </subcellularLocation>
</comment>